<evidence type="ECO:0000256" key="3">
    <source>
        <dbReference type="ARBA" id="ARBA00022827"/>
    </source>
</evidence>
<dbReference type="OrthoDB" id="9775084at2"/>
<dbReference type="CDD" id="cd00207">
    <property type="entry name" value="fer2"/>
    <property type="match status" value="1"/>
</dbReference>
<dbReference type="Pfam" id="PF00111">
    <property type="entry name" value="Fer2"/>
    <property type="match status" value="1"/>
</dbReference>
<evidence type="ECO:0000313" key="9">
    <source>
        <dbReference type="Proteomes" id="UP000011134"/>
    </source>
</evidence>
<dbReference type="Gene3D" id="1.10.150.120">
    <property type="entry name" value="[2Fe-2S]-binding domain"/>
    <property type="match status" value="1"/>
</dbReference>
<dbReference type="SMART" id="SM01092">
    <property type="entry name" value="CO_deh_flav_C"/>
    <property type="match status" value="1"/>
</dbReference>
<sequence length="480" mass="52859">MIKFLLNHELREEEQLPPEMTVLNYLRTQIHKIGTKEGCGSGNCGTCTVVLGELVNGKLFYRAVNACLVFVSALHGKQLITVEGLKEQDGSLHPIQQALLDHHSSQCGFCTPGVAMSMFALCKNTPRPKRQDVISALAGNLCRCTGYRPILDAALSAGERAPFDDHFDRKMQSTVGILSSIQNEPGSIEQDNRFCYIPTSTDELAKLLLMEPLAKIVAGGTDLALEVTQRHREIAPLIDISQVADMKNIIETDDQIIIGANVPLSDCYDILKKYYPDFGAMLDRFASQQIRNLGTLGGNIANASPIGDTPPLLIALGADITLHRDIESRTLPIERAFMGYKKTAVLPSEFIEKISIPKPNGPSEFRAYKVSKRLGDDISTVCGGFNIGIENGIVTSACIAFGGMAEIPKRARHCEKKLVGNSWSHETINEAIHALDSDFSPISDLRASAAYRREVAANMLWRFFIEQQHRQTEIRVTNYG</sequence>
<name>L8JCQ8_9GAMM</name>
<dbReference type="InterPro" id="IPR016166">
    <property type="entry name" value="FAD-bd_PCMH"/>
</dbReference>
<dbReference type="SUPFAM" id="SSF54292">
    <property type="entry name" value="2Fe-2S ferredoxin-like"/>
    <property type="match status" value="1"/>
</dbReference>
<dbReference type="InterPro" id="IPR036683">
    <property type="entry name" value="CO_DH_flav_C_dom_sf"/>
</dbReference>
<dbReference type="Gene3D" id="3.30.43.10">
    <property type="entry name" value="Uridine Diphospho-n-acetylenolpyruvylglucosamine Reductase, domain 2"/>
    <property type="match status" value="1"/>
</dbReference>
<dbReference type="Pfam" id="PF00941">
    <property type="entry name" value="FAD_binding_5"/>
    <property type="match status" value="1"/>
</dbReference>
<dbReference type="AlphaFoldDB" id="L8JCQ8"/>
<keyword evidence="5" id="KW-0408">Iron</keyword>
<dbReference type="SUPFAM" id="SSF47741">
    <property type="entry name" value="CO dehydrogenase ISP C-domain like"/>
    <property type="match status" value="1"/>
</dbReference>
<dbReference type="InterPro" id="IPR005107">
    <property type="entry name" value="CO_DH_flav_C"/>
</dbReference>
<dbReference type="InterPro" id="IPR006058">
    <property type="entry name" value="2Fe2S_fd_BS"/>
</dbReference>
<dbReference type="InterPro" id="IPR036884">
    <property type="entry name" value="2Fe-2S-bd_dom_sf"/>
</dbReference>
<dbReference type="Proteomes" id="UP000011134">
    <property type="component" value="Unassembled WGS sequence"/>
</dbReference>
<reference evidence="8 9" key="1">
    <citation type="submission" date="2012-12" db="EMBL/GenBank/DDBJ databases">
        <title>Genome Assembly of Photobacterium sp. AK15.</title>
        <authorList>
            <person name="Khatri I."/>
            <person name="Vaidya B."/>
            <person name="Srinivas T.N.R."/>
            <person name="Subramanian S."/>
            <person name="Pinnaka A."/>
        </authorList>
    </citation>
    <scope>NUCLEOTIDE SEQUENCE [LARGE SCALE GENOMIC DNA]</scope>
    <source>
        <strain evidence="8 9">AK15</strain>
    </source>
</reference>
<dbReference type="Gene3D" id="3.30.465.10">
    <property type="match status" value="1"/>
</dbReference>
<proteinExistence type="predicted"/>
<evidence type="ECO:0000313" key="8">
    <source>
        <dbReference type="EMBL" id="ELR66625.1"/>
    </source>
</evidence>
<keyword evidence="3" id="KW-0274">FAD</keyword>
<evidence type="ECO:0000256" key="4">
    <source>
        <dbReference type="ARBA" id="ARBA00023002"/>
    </source>
</evidence>
<feature type="domain" description="FAD-binding PCMH-type" evidence="7">
    <location>
        <begin position="187"/>
        <end position="361"/>
    </location>
</feature>
<protein>
    <submittedName>
        <fullName evidence="8">Xanthine dehydrogenase, iron-sulfur cluster and FAD-binding subunit A</fullName>
    </submittedName>
</protein>
<keyword evidence="2" id="KW-0479">Metal-binding</keyword>
<dbReference type="Pfam" id="PF03450">
    <property type="entry name" value="CO_deh_flav_C"/>
    <property type="match status" value="1"/>
</dbReference>
<dbReference type="InterPro" id="IPR014307">
    <property type="entry name" value="Xanthine_DH_ssu"/>
</dbReference>
<dbReference type="InterPro" id="IPR001041">
    <property type="entry name" value="2Fe-2S_ferredoxin-type"/>
</dbReference>
<dbReference type="InterPro" id="IPR002346">
    <property type="entry name" value="Mopterin_DH_FAD-bd"/>
</dbReference>
<dbReference type="SUPFAM" id="SSF55447">
    <property type="entry name" value="CO dehydrogenase flavoprotein C-terminal domain-like"/>
    <property type="match status" value="1"/>
</dbReference>
<keyword evidence="9" id="KW-1185">Reference proteome</keyword>
<dbReference type="EMBL" id="AMZO01000006">
    <property type="protein sequence ID" value="ELR66625.1"/>
    <property type="molecule type" value="Genomic_DNA"/>
</dbReference>
<dbReference type="SUPFAM" id="SSF56176">
    <property type="entry name" value="FAD-binding/transporter-associated domain-like"/>
    <property type="match status" value="1"/>
</dbReference>
<dbReference type="GO" id="GO:0051537">
    <property type="term" value="F:2 iron, 2 sulfur cluster binding"/>
    <property type="evidence" value="ECO:0007669"/>
    <property type="project" value="InterPro"/>
</dbReference>
<evidence type="ECO:0000256" key="2">
    <source>
        <dbReference type="ARBA" id="ARBA00022723"/>
    </source>
</evidence>
<dbReference type="PROSITE" id="PS51387">
    <property type="entry name" value="FAD_PCMH"/>
    <property type="match status" value="1"/>
</dbReference>
<evidence type="ECO:0000256" key="5">
    <source>
        <dbReference type="ARBA" id="ARBA00023004"/>
    </source>
</evidence>
<dbReference type="Gene3D" id="3.10.20.30">
    <property type="match status" value="1"/>
</dbReference>
<comment type="caution">
    <text evidence="8">The sequence shown here is derived from an EMBL/GenBank/DDBJ whole genome shotgun (WGS) entry which is preliminary data.</text>
</comment>
<dbReference type="InterPro" id="IPR016169">
    <property type="entry name" value="FAD-bd_PCMH_sub2"/>
</dbReference>
<dbReference type="PIRSF" id="PIRSF036557">
    <property type="entry name" value="XdhA_RC"/>
    <property type="match status" value="1"/>
</dbReference>
<dbReference type="PROSITE" id="PS51085">
    <property type="entry name" value="2FE2S_FER_2"/>
    <property type="match status" value="1"/>
</dbReference>
<dbReference type="RefSeq" id="WP_007463427.1">
    <property type="nucleotide sequence ID" value="NZ_AMZO01000006.1"/>
</dbReference>
<dbReference type="InterPro" id="IPR002888">
    <property type="entry name" value="2Fe-2S-bd"/>
</dbReference>
<evidence type="ECO:0000259" key="7">
    <source>
        <dbReference type="PROSITE" id="PS51387"/>
    </source>
</evidence>
<accession>L8JCQ8</accession>
<dbReference type="GO" id="GO:0004854">
    <property type="term" value="F:xanthine dehydrogenase activity"/>
    <property type="evidence" value="ECO:0007669"/>
    <property type="project" value="InterPro"/>
</dbReference>
<dbReference type="InterPro" id="IPR012675">
    <property type="entry name" value="Beta-grasp_dom_sf"/>
</dbReference>
<dbReference type="InterPro" id="IPR016208">
    <property type="entry name" value="Ald_Oxase/xanthine_DH-like"/>
</dbReference>
<dbReference type="InterPro" id="IPR012175">
    <property type="entry name" value="Xanth_DH_ssu_bac"/>
</dbReference>
<dbReference type="PANTHER" id="PTHR45444:SF3">
    <property type="entry name" value="XANTHINE DEHYDROGENASE"/>
    <property type="match status" value="1"/>
</dbReference>
<dbReference type="GO" id="GO:0005506">
    <property type="term" value="F:iron ion binding"/>
    <property type="evidence" value="ECO:0007669"/>
    <property type="project" value="InterPro"/>
</dbReference>
<dbReference type="Gene3D" id="3.30.390.50">
    <property type="entry name" value="CO dehydrogenase flavoprotein, C-terminal domain"/>
    <property type="match status" value="1"/>
</dbReference>
<keyword evidence="1" id="KW-0285">Flavoprotein</keyword>
<dbReference type="GO" id="GO:0071949">
    <property type="term" value="F:FAD binding"/>
    <property type="evidence" value="ECO:0007669"/>
    <property type="project" value="InterPro"/>
</dbReference>
<feature type="domain" description="2Fe-2S ferredoxin-type" evidence="6">
    <location>
        <begin position="1"/>
        <end position="85"/>
    </location>
</feature>
<dbReference type="InterPro" id="IPR036010">
    <property type="entry name" value="2Fe-2S_ferredoxin-like_sf"/>
</dbReference>
<gene>
    <name evidence="8" type="ORF">C942_04323</name>
</gene>
<organism evidence="8 9">
    <name type="scientific">Photobacterium marinum</name>
    <dbReference type="NCBI Taxonomy" id="1056511"/>
    <lineage>
        <taxon>Bacteria</taxon>
        <taxon>Pseudomonadati</taxon>
        <taxon>Pseudomonadota</taxon>
        <taxon>Gammaproteobacteria</taxon>
        <taxon>Vibrionales</taxon>
        <taxon>Vibrionaceae</taxon>
        <taxon>Photobacterium</taxon>
    </lineage>
</organism>
<dbReference type="InterPro" id="IPR016167">
    <property type="entry name" value="FAD-bd_PCMH_sub1"/>
</dbReference>
<dbReference type="PANTHER" id="PTHR45444">
    <property type="entry name" value="XANTHINE DEHYDROGENASE"/>
    <property type="match status" value="1"/>
</dbReference>
<keyword evidence="4" id="KW-0560">Oxidoreductase</keyword>
<dbReference type="PATRIC" id="fig|1056511.3.peg.1152"/>
<dbReference type="PROSITE" id="PS00197">
    <property type="entry name" value="2FE2S_FER_1"/>
    <property type="match status" value="1"/>
</dbReference>
<dbReference type="NCBIfam" id="TIGR02963">
    <property type="entry name" value="xanthine_xdhA"/>
    <property type="match status" value="1"/>
</dbReference>
<evidence type="ECO:0000256" key="1">
    <source>
        <dbReference type="ARBA" id="ARBA00022630"/>
    </source>
</evidence>
<dbReference type="Pfam" id="PF01799">
    <property type="entry name" value="Fer2_2"/>
    <property type="match status" value="1"/>
</dbReference>
<evidence type="ECO:0000259" key="6">
    <source>
        <dbReference type="PROSITE" id="PS51085"/>
    </source>
</evidence>
<dbReference type="InterPro" id="IPR036318">
    <property type="entry name" value="FAD-bd_PCMH-like_sf"/>
</dbReference>